<dbReference type="Proteomes" id="UP000219335">
    <property type="component" value="Unassembled WGS sequence"/>
</dbReference>
<dbReference type="AlphaFoldDB" id="A0A286A325"/>
<proteinExistence type="predicted"/>
<reference evidence="1 2" key="1">
    <citation type="submission" date="2017-09" db="EMBL/GenBank/DDBJ databases">
        <authorList>
            <person name="Ehlers B."/>
            <person name="Leendertz F.H."/>
        </authorList>
    </citation>
    <scope>NUCLEOTIDE SEQUENCE [LARGE SCALE GENOMIC DNA]</scope>
    <source>
        <strain evidence="1 2">Nm42</strain>
    </source>
</reference>
<evidence type="ECO:0000313" key="1">
    <source>
        <dbReference type="EMBL" id="SOD16251.1"/>
    </source>
</evidence>
<protein>
    <submittedName>
        <fullName evidence="1">Uncharacterized protein</fullName>
    </submittedName>
</protein>
<name>A0A286A325_9PROT</name>
<dbReference type="EMBL" id="OCMU01000001">
    <property type="protein sequence ID" value="SOD16251.1"/>
    <property type="molecule type" value="Genomic_DNA"/>
</dbReference>
<gene>
    <name evidence="1" type="ORF">SAMN06297164_0315</name>
</gene>
<organism evidence="1 2">
    <name type="scientific">Nitrosomonas ureae</name>
    <dbReference type="NCBI Taxonomy" id="44577"/>
    <lineage>
        <taxon>Bacteria</taxon>
        <taxon>Pseudomonadati</taxon>
        <taxon>Pseudomonadota</taxon>
        <taxon>Betaproteobacteria</taxon>
        <taxon>Nitrosomonadales</taxon>
        <taxon>Nitrosomonadaceae</taxon>
        <taxon>Nitrosomonas</taxon>
    </lineage>
</organism>
<accession>A0A286A325</accession>
<evidence type="ECO:0000313" key="2">
    <source>
        <dbReference type="Proteomes" id="UP000219335"/>
    </source>
</evidence>
<sequence>MSIKLYHIKLHQPHNKHQYNSQPSVTILPSQYVISRNQSNGILISDKAVSALIGMQRQAESHFTQKTTVRFAAVIGEIRNDQ</sequence>